<keyword evidence="2" id="KW-1185">Reference proteome</keyword>
<dbReference type="InterPro" id="IPR010732">
    <property type="entry name" value="T6SS_TssG-like"/>
</dbReference>
<protein>
    <submittedName>
        <fullName evidence="1">Type VI secretion system protein ImpH</fullName>
    </submittedName>
</protein>
<reference evidence="1 2" key="1">
    <citation type="submission" date="2016-11" db="EMBL/GenBank/DDBJ databases">
        <authorList>
            <person name="Jaros S."/>
            <person name="Januszkiewicz K."/>
            <person name="Wedrychowicz H."/>
        </authorList>
    </citation>
    <scope>NUCLEOTIDE SEQUENCE [LARGE SCALE GENOMIC DNA]</scope>
    <source>
        <strain evidence="1 2">DSM 18899</strain>
    </source>
</reference>
<sequence>MLAAQRPPSYRLIDKLLAQPHQYQFFQAVRVLSRQLHMQEGLSQERIVGERIRFGSSLSLAFPPSEIESLSGPKADTDKTSPYRLVPAFIGMTGPNGAMPRFYTEQLAERQQLHRDTSAQAFMDVFNNRMVALFYKAWQKYRLPLRHESGQRFLPELLSLAGKQLGLDTLSHDEDEQAIEPYAAYAGQLRNQTVSADNLGRVLADYFKAQVEVEQFIGQWFDIPPEQQTRLGGSVAVLGESACCGARLWERQSRLRLRFGPLRLKAYRALLPDGKASKSLRELLQYWCGISVEFEVQLVLHRDDVRPAKLDGFSGQLGRDMVMCSRSVDRHVDEARYVLN</sequence>
<dbReference type="Proteomes" id="UP000186513">
    <property type="component" value="Unassembled WGS sequence"/>
</dbReference>
<evidence type="ECO:0000313" key="2">
    <source>
        <dbReference type="Proteomes" id="UP000186513"/>
    </source>
</evidence>
<dbReference type="PANTHER" id="PTHR35564:SF4">
    <property type="entry name" value="CYTOPLASMIC PROTEIN"/>
    <property type="match status" value="1"/>
</dbReference>
<dbReference type="AlphaFoldDB" id="A0A1K2HLF6"/>
<evidence type="ECO:0000313" key="1">
    <source>
        <dbReference type="EMBL" id="SFZ77401.1"/>
    </source>
</evidence>
<organism evidence="1 2">
    <name type="scientific">Chitinimonas taiwanensis DSM 18899</name>
    <dbReference type="NCBI Taxonomy" id="1121279"/>
    <lineage>
        <taxon>Bacteria</taxon>
        <taxon>Pseudomonadati</taxon>
        <taxon>Pseudomonadota</taxon>
        <taxon>Betaproteobacteria</taxon>
        <taxon>Neisseriales</taxon>
        <taxon>Chitinibacteraceae</taxon>
        <taxon>Chitinimonas</taxon>
    </lineage>
</organism>
<dbReference type="PANTHER" id="PTHR35564">
    <property type="match status" value="1"/>
</dbReference>
<dbReference type="NCBIfam" id="TIGR03347">
    <property type="entry name" value="VI_chp_1"/>
    <property type="match status" value="1"/>
</dbReference>
<dbReference type="RefSeq" id="WP_072428912.1">
    <property type="nucleotide sequence ID" value="NZ_FPKR01000009.1"/>
</dbReference>
<accession>A0A1K2HLF6</accession>
<gene>
    <name evidence="1" type="ORF">SAMN02745887_02403</name>
</gene>
<proteinExistence type="predicted"/>
<dbReference type="Pfam" id="PF06996">
    <property type="entry name" value="T6SS_TssG"/>
    <property type="match status" value="1"/>
</dbReference>
<dbReference type="STRING" id="1121279.SAMN02745887_02403"/>
<name>A0A1K2HLF6_9NEIS</name>
<dbReference type="EMBL" id="FPKR01000009">
    <property type="protein sequence ID" value="SFZ77401.1"/>
    <property type="molecule type" value="Genomic_DNA"/>
</dbReference>
<dbReference type="OrthoDB" id="1523296at2"/>